<keyword evidence="2" id="KW-1185">Reference proteome</keyword>
<sequence>MSHHIGQTITKQIRKKLYVEKAIFLMRSIFLCILSAGCGNDNITEQAFISKSSDGNTDVGGLIPDLSIDQRYHQKFYGSFAPNLTIFGKQDILGYFPSGIDALLSGD</sequence>
<dbReference type="EMBL" id="JACRSV010000006">
    <property type="protein sequence ID" value="MBC8560975.1"/>
    <property type="molecule type" value="Genomic_DNA"/>
</dbReference>
<proteinExistence type="predicted"/>
<name>A0A926E7L0_9FIRM</name>
<accession>A0A926E7L0</accession>
<comment type="caution">
    <text evidence="1">The sequence shown here is derived from an EMBL/GenBank/DDBJ whole genome shotgun (WGS) entry which is preliminary data.</text>
</comment>
<evidence type="ECO:0000313" key="2">
    <source>
        <dbReference type="Proteomes" id="UP000610760"/>
    </source>
</evidence>
<dbReference type="RefSeq" id="WP_249296272.1">
    <property type="nucleotide sequence ID" value="NZ_JACRSV010000006.1"/>
</dbReference>
<dbReference type="Proteomes" id="UP000610760">
    <property type="component" value="Unassembled WGS sequence"/>
</dbReference>
<reference evidence="1" key="1">
    <citation type="submission" date="2020-08" db="EMBL/GenBank/DDBJ databases">
        <title>Genome public.</title>
        <authorList>
            <person name="Liu C."/>
            <person name="Sun Q."/>
        </authorList>
    </citation>
    <scope>NUCLEOTIDE SEQUENCE</scope>
    <source>
        <strain evidence="1">NSJ-33</strain>
    </source>
</reference>
<organism evidence="1 2">
    <name type="scientific">Fumia xinanensis</name>
    <dbReference type="NCBI Taxonomy" id="2763659"/>
    <lineage>
        <taxon>Bacteria</taxon>
        <taxon>Bacillati</taxon>
        <taxon>Bacillota</taxon>
        <taxon>Clostridia</taxon>
        <taxon>Eubacteriales</taxon>
        <taxon>Oscillospiraceae</taxon>
        <taxon>Fumia</taxon>
    </lineage>
</organism>
<protein>
    <submittedName>
        <fullName evidence="1">Uncharacterized protein</fullName>
    </submittedName>
</protein>
<dbReference type="AlphaFoldDB" id="A0A926E7L0"/>
<evidence type="ECO:0000313" key="1">
    <source>
        <dbReference type="EMBL" id="MBC8560975.1"/>
    </source>
</evidence>
<gene>
    <name evidence="1" type="ORF">H8710_12980</name>
</gene>